<dbReference type="Gene3D" id="2.40.37.10">
    <property type="entry name" value="Lyase, Ornithine Decarboxylase, Chain A, domain 1"/>
    <property type="match status" value="1"/>
</dbReference>
<name>A0A645H4Q1_9ZZZZ</name>
<dbReference type="InterPro" id="IPR009006">
    <property type="entry name" value="Ala_racemase/Decarboxylase_C"/>
</dbReference>
<gene>
    <name evidence="2" type="ORF">SDC9_178798</name>
</gene>
<evidence type="ECO:0000313" key="2">
    <source>
        <dbReference type="EMBL" id="MPN31324.1"/>
    </source>
</evidence>
<protein>
    <recommendedName>
        <fullName evidence="1">Orn/DAP/Arg decarboxylase 2 C-terminal domain-containing protein</fullName>
    </recommendedName>
</protein>
<proteinExistence type="predicted"/>
<dbReference type="Pfam" id="PF00278">
    <property type="entry name" value="Orn_DAP_Arg_deC"/>
    <property type="match status" value="1"/>
</dbReference>
<reference evidence="2" key="1">
    <citation type="submission" date="2019-08" db="EMBL/GenBank/DDBJ databases">
        <authorList>
            <person name="Kucharzyk K."/>
            <person name="Murdoch R.W."/>
            <person name="Higgins S."/>
            <person name="Loffler F."/>
        </authorList>
    </citation>
    <scope>NUCLEOTIDE SEQUENCE</scope>
</reference>
<comment type="caution">
    <text evidence="2">The sequence shown here is derived from an EMBL/GenBank/DDBJ whole genome shotgun (WGS) entry which is preliminary data.</text>
</comment>
<dbReference type="SUPFAM" id="SSF50621">
    <property type="entry name" value="Alanine racemase C-terminal domain-like"/>
    <property type="match status" value="1"/>
</dbReference>
<dbReference type="GO" id="GO:0003824">
    <property type="term" value="F:catalytic activity"/>
    <property type="evidence" value="ECO:0007669"/>
    <property type="project" value="InterPro"/>
</dbReference>
<dbReference type="AlphaFoldDB" id="A0A645H4Q1"/>
<evidence type="ECO:0000259" key="1">
    <source>
        <dbReference type="Pfam" id="PF00278"/>
    </source>
</evidence>
<sequence>MVDDSTVFVTKIITQKIVKNKQIITINGTNQMLSSVWFRPQIVKVFPLQKNKLINTIIYGSSCQEDDILFKGKLPITDLNSLLVFYCVGAYNQNMTNKFIFPKPKNYFLDQNEN</sequence>
<dbReference type="InterPro" id="IPR022643">
    <property type="entry name" value="De-COase2_C"/>
</dbReference>
<organism evidence="2">
    <name type="scientific">bioreactor metagenome</name>
    <dbReference type="NCBI Taxonomy" id="1076179"/>
    <lineage>
        <taxon>unclassified sequences</taxon>
        <taxon>metagenomes</taxon>
        <taxon>ecological metagenomes</taxon>
    </lineage>
</organism>
<feature type="domain" description="Orn/DAP/Arg decarboxylase 2 C-terminal" evidence="1">
    <location>
        <begin position="3"/>
        <end position="89"/>
    </location>
</feature>
<dbReference type="EMBL" id="VSSQ01082811">
    <property type="protein sequence ID" value="MPN31324.1"/>
    <property type="molecule type" value="Genomic_DNA"/>
</dbReference>
<accession>A0A645H4Q1</accession>